<dbReference type="Gene3D" id="3.50.4.10">
    <property type="entry name" value="Hepatocyte Growth Factor"/>
    <property type="match status" value="1"/>
</dbReference>
<protein>
    <submittedName>
        <fullName evidence="1">Uncharacterized protein</fullName>
    </submittedName>
</protein>
<proteinExistence type="predicted"/>
<dbReference type="EMBL" id="OC318019">
    <property type="protein sequence ID" value="CAD7400222.1"/>
    <property type="molecule type" value="Genomic_DNA"/>
</dbReference>
<gene>
    <name evidence="1" type="ORF">TCEB3V08_LOCUS5402</name>
</gene>
<dbReference type="SUPFAM" id="SSF57414">
    <property type="entry name" value="Hairpin loop containing domain-like"/>
    <property type="match status" value="1"/>
</dbReference>
<dbReference type="CDD" id="cd01099">
    <property type="entry name" value="PAN_AP_HGF"/>
    <property type="match status" value="1"/>
</dbReference>
<name>A0A7R9CRU9_TIMCR</name>
<dbReference type="AlphaFoldDB" id="A0A7R9CRU9"/>
<reference evidence="1" key="1">
    <citation type="submission" date="2020-11" db="EMBL/GenBank/DDBJ databases">
        <authorList>
            <person name="Tran Van P."/>
        </authorList>
    </citation>
    <scope>NUCLEOTIDE SEQUENCE</scope>
</reference>
<sequence>MASLVLTDSSQLTSDTCFRRVMAGKRVLEHFVRRSLPAHTVNECQKECSKEVHFTCEGFNFRFCIPSIANWKVLDGVSISDHNLITFEIEIEGRRQDQIDMEKRIRYNTRKANWDRLRGLLVLPPEVVEGGAVNITTKEFTRSVQRAMRALIPMVKDALNINN</sequence>
<accession>A0A7R9CRU9</accession>
<organism evidence="1">
    <name type="scientific">Timema cristinae</name>
    <name type="common">Walking stick</name>
    <dbReference type="NCBI Taxonomy" id="61476"/>
    <lineage>
        <taxon>Eukaryota</taxon>
        <taxon>Metazoa</taxon>
        <taxon>Ecdysozoa</taxon>
        <taxon>Arthropoda</taxon>
        <taxon>Hexapoda</taxon>
        <taxon>Insecta</taxon>
        <taxon>Pterygota</taxon>
        <taxon>Neoptera</taxon>
        <taxon>Polyneoptera</taxon>
        <taxon>Phasmatodea</taxon>
        <taxon>Timematodea</taxon>
        <taxon>Timematoidea</taxon>
        <taxon>Timematidae</taxon>
        <taxon>Timema</taxon>
    </lineage>
</organism>
<evidence type="ECO:0000313" key="1">
    <source>
        <dbReference type="EMBL" id="CAD7400222.1"/>
    </source>
</evidence>